<dbReference type="InterPro" id="IPR015421">
    <property type="entry name" value="PyrdxlP-dep_Trfase_major"/>
</dbReference>
<protein>
    <submittedName>
        <fullName evidence="5">Cystathionine gamma-synthase</fullName>
    </submittedName>
</protein>
<accession>A0ABM7LNJ7</accession>
<dbReference type="Gene3D" id="3.90.1150.10">
    <property type="entry name" value="Aspartate Aminotransferase, domain 1"/>
    <property type="match status" value="1"/>
</dbReference>
<dbReference type="EMBL" id="AP023356">
    <property type="protein sequence ID" value="BCJ40857.1"/>
    <property type="molecule type" value="Genomic_DNA"/>
</dbReference>
<dbReference type="Proteomes" id="UP000676967">
    <property type="component" value="Chromosome"/>
</dbReference>
<dbReference type="PIRSF" id="PIRSF001434">
    <property type="entry name" value="CGS"/>
    <property type="match status" value="1"/>
</dbReference>
<dbReference type="RefSeq" id="WP_189332744.1">
    <property type="nucleotide sequence ID" value="NZ_AP023356.1"/>
</dbReference>
<dbReference type="InterPro" id="IPR000277">
    <property type="entry name" value="Cys/Met-Metab_PyrdxlP-dep_enz"/>
</dbReference>
<sequence length="390" mass="41312">MSTATAAPVSAATAVAQALGRRARDTGAYPPAVSVGVTYVRDRDYALPTPMAYQRDQGSPAFEQVEELLTHLEHGTEALLMSSGMAAITAVFQALPSGSRVVVPEVKYFGLTKWLRTFGADQGLTVVEVPMDDLDAVRAALRAAPTALVWVETPANPTWKVTDVAAVAQLARQAGALLAVDNTVATPVHTNPLLLGASIVMHSATKYLNGHDDVMAGGLVTDGSVPELWERLKEQRRLAGQIPGTLEAYLLQRGMRTLTVRMPAVSRSAMEIATYFSEHPLVERVAYPGLASDPGHRVAAKQMSGGFSGMMSVFLRAKGGAALETAKATELFLPATSLGGTASLIEHRFTFEGPGSRSPENMVRLSVGLEDTGELIADLEQAIAYGSKAV</sequence>
<dbReference type="InterPro" id="IPR015424">
    <property type="entry name" value="PyrdxlP-dep_Trfase"/>
</dbReference>
<evidence type="ECO:0000313" key="5">
    <source>
        <dbReference type="EMBL" id="BCJ40857.1"/>
    </source>
</evidence>
<organism evidence="5 6">
    <name type="scientific">Actinoplanes ianthinogenes</name>
    <dbReference type="NCBI Taxonomy" id="122358"/>
    <lineage>
        <taxon>Bacteria</taxon>
        <taxon>Bacillati</taxon>
        <taxon>Actinomycetota</taxon>
        <taxon>Actinomycetes</taxon>
        <taxon>Micromonosporales</taxon>
        <taxon>Micromonosporaceae</taxon>
        <taxon>Actinoplanes</taxon>
    </lineage>
</organism>
<evidence type="ECO:0000256" key="3">
    <source>
        <dbReference type="ARBA" id="ARBA00022898"/>
    </source>
</evidence>
<name>A0ABM7LNJ7_9ACTN</name>
<evidence type="ECO:0000256" key="4">
    <source>
        <dbReference type="RuleBase" id="RU362118"/>
    </source>
</evidence>
<keyword evidence="3 4" id="KW-0663">Pyridoxal phosphate</keyword>
<dbReference type="Gene3D" id="3.40.640.10">
    <property type="entry name" value="Type I PLP-dependent aspartate aminotransferase-like (Major domain)"/>
    <property type="match status" value="1"/>
</dbReference>
<evidence type="ECO:0000256" key="1">
    <source>
        <dbReference type="ARBA" id="ARBA00001933"/>
    </source>
</evidence>
<evidence type="ECO:0000313" key="6">
    <source>
        <dbReference type="Proteomes" id="UP000676967"/>
    </source>
</evidence>
<dbReference type="InterPro" id="IPR015422">
    <property type="entry name" value="PyrdxlP-dep_Trfase_small"/>
</dbReference>
<dbReference type="SUPFAM" id="SSF53383">
    <property type="entry name" value="PLP-dependent transferases"/>
    <property type="match status" value="1"/>
</dbReference>
<proteinExistence type="inferred from homology"/>
<gene>
    <name evidence="5" type="primary">metB</name>
    <name evidence="5" type="ORF">Aiant_15140</name>
</gene>
<reference evidence="5 6" key="1">
    <citation type="submission" date="2020-08" db="EMBL/GenBank/DDBJ databases">
        <title>Whole genome shotgun sequence of Actinoplanes ianthinogenes NBRC 13996.</title>
        <authorList>
            <person name="Komaki H."/>
            <person name="Tamura T."/>
        </authorList>
    </citation>
    <scope>NUCLEOTIDE SEQUENCE [LARGE SCALE GENOMIC DNA]</scope>
    <source>
        <strain evidence="5 6">NBRC 13996</strain>
    </source>
</reference>
<evidence type="ECO:0000256" key="2">
    <source>
        <dbReference type="ARBA" id="ARBA00009077"/>
    </source>
</evidence>
<dbReference type="PANTHER" id="PTHR11808:SF15">
    <property type="entry name" value="CYSTATHIONINE GAMMA-LYASE"/>
    <property type="match status" value="1"/>
</dbReference>
<comment type="similarity">
    <text evidence="2 4">Belongs to the trans-sulfuration enzymes family.</text>
</comment>
<dbReference type="PANTHER" id="PTHR11808">
    <property type="entry name" value="TRANS-SULFURATION ENZYME FAMILY MEMBER"/>
    <property type="match status" value="1"/>
</dbReference>
<comment type="cofactor">
    <cofactor evidence="1 4">
        <name>pyridoxal 5'-phosphate</name>
        <dbReference type="ChEBI" id="CHEBI:597326"/>
    </cofactor>
</comment>
<dbReference type="Pfam" id="PF01053">
    <property type="entry name" value="Cys_Met_Meta_PP"/>
    <property type="match status" value="1"/>
</dbReference>
<keyword evidence="6" id="KW-1185">Reference proteome</keyword>